<gene>
    <name evidence="1" type="ORF">ACCB01668.1</name>
</gene>
<protein>
    <submittedName>
        <fullName evidence="1">PR domain containing 10 isoform 2</fullName>
    </submittedName>
</protein>
<dbReference type="AlphaFoldDB" id="V9ID39"/>
<name>V9ID39_APICE</name>
<organism evidence="1">
    <name type="scientific">Apis cerana</name>
    <name type="common">Indian honeybee</name>
    <dbReference type="NCBI Taxonomy" id="7461"/>
    <lineage>
        <taxon>Eukaryota</taxon>
        <taxon>Metazoa</taxon>
        <taxon>Ecdysozoa</taxon>
        <taxon>Arthropoda</taxon>
        <taxon>Hexapoda</taxon>
        <taxon>Insecta</taxon>
        <taxon>Pterygota</taxon>
        <taxon>Neoptera</taxon>
        <taxon>Endopterygota</taxon>
        <taxon>Hymenoptera</taxon>
        <taxon>Apocrita</taxon>
        <taxon>Aculeata</taxon>
        <taxon>Apoidea</taxon>
        <taxon>Anthophila</taxon>
        <taxon>Apidae</taxon>
        <taxon>Apis</taxon>
    </lineage>
</organism>
<proteinExistence type="evidence at transcript level"/>
<dbReference type="EMBL" id="JR040158">
    <property type="protein sequence ID" value="AEY59005.1"/>
    <property type="molecule type" value="mRNA"/>
</dbReference>
<reference evidence="1" key="1">
    <citation type="submission" date="2011-11" db="EMBL/GenBank/DDBJ databases">
        <title>Decoding the brain transcriptome of the Eastern honeybee (Apis cerana) based on pyrosequencing.</title>
        <authorList>
            <person name="Sun L."/>
            <person name="Zheng H."/>
            <person name="Wang Y."/>
            <person name="Xie X."/>
            <person name="Zhu Y."/>
            <person name="Gu W."/>
            <person name="Wang S."/>
        </authorList>
    </citation>
    <scope>NUCLEOTIDE SEQUENCE</scope>
    <source>
        <tissue evidence="1">Brain</tissue>
    </source>
</reference>
<evidence type="ECO:0000313" key="1">
    <source>
        <dbReference type="EMBL" id="AEY59005.1"/>
    </source>
</evidence>
<accession>V9ID39</accession>
<sequence>MSSAARYSPTPVQLPPSPFHNSVVVLQGSSSSLISSSESNERININYVSQLTHPIDTQNVQQSDSSTDFVANENEEQLMSSVSNELILMQGKFHKCTC</sequence>